<evidence type="ECO:0000313" key="2">
    <source>
        <dbReference type="EMBL" id="PIR94537.1"/>
    </source>
</evidence>
<organism evidence="2 3">
    <name type="scientific">Candidatus Falkowbacteria bacterium CG10_big_fil_rev_8_21_14_0_10_39_11</name>
    <dbReference type="NCBI Taxonomy" id="1974565"/>
    <lineage>
        <taxon>Bacteria</taxon>
        <taxon>Candidatus Falkowiibacteriota</taxon>
    </lineage>
</organism>
<dbReference type="Proteomes" id="UP000229901">
    <property type="component" value="Unassembled WGS sequence"/>
</dbReference>
<evidence type="ECO:0008006" key="4">
    <source>
        <dbReference type="Google" id="ProtNLM"/>
    </source>
</evidence>
<dbReference type="SUPFAM" id="SSF82171">
    <property type="entry name" value="DPP6 N-terminal domain-like"/>
    <property type="match status" value="1"/>
</dbReference>
<keyword evidence="1" id="KW-0472">Membrane</keyword>
<dbReference type="EMBL" id="PFAP01000003">
    <property type="protein sequence ID" value="PIR94537.1"/>
    <property type="molecule type" value="Genomic_DNA"/>
</dbReference>
<accession>A0A2H0V5Z4</accession>
<evidence type="ECO:0000256" key="1">
    <source>
        <dbReference type="SAM" id="Phobius"/>
    </source>
</evidence>
<evidence type="ECO:0000313" key="3">
    <source>
        <dbReference type="Proteomes" id="UP000229901"/>
    </source>
</evidence>
<keyword evidence="1" id="KW-1133">Transmembrane helix</keyword>
<comment type="caution">
    <text evidence="2">The sequence shown here is derived from an EMBL/GenBank/DDBJ whole genome shotgun (WGS) entry which is preliminary data.</text>
</comment>
<dbReference type="InterPro" id="IPR011042">
    <property type="entry name" value="6-blade_b-propeller_TolB-like"/>
</dbReference>
<feature type="transmembrane region" description="Helical" evidence="1">
    <location>
        <begin position="14"/>
        <end position="35"/>
    </location>
</feature>
<reference evidence="3" key="1">
    <citation type="submission" date="2017-09" db="EMBL/GenBank/DDBJ databases">
        <title>Depth-based differentiation of microbial function through sediment-hosted aquifers and enrichment of novel symbionts in the deep terrestrial subsurface.</title>
        <authorList>
            <person name="Probst A.J."/>
            <person name="Ladd B."/>
            <person name="Jarett J.K."/>
            <person name="Geller-Mcgrath D.E."/>
            <person name="Sieber C.M.K."/>
            <person name="Emerson J.B."/>
            <person name="Anantharaman K."/>
            <person name="Thomas B.C."/>
            <person name="Malmstrom R."/>
            <person name="Stieglmeier M."/>
            <person name="Klingl A."/>
            <person name="Woyke T."/>
            <person name="Ryan C.M."/>
            <person name="Banfield J.F."/>
        </authorList>
    </citation>
    <scope>NUCLEOTIDE SEQUENCE [LARGE SCALE GENOMIC DNA]</scope>
</reference>
<dbReference type="Gene3D" id="2.120.10.30">
    <property type="entry name" value="TolB, C-terminal domain"/>
    <property type="match status" value="1"/>
</dbReference>
<proteinExistence type="predicted"/>
<name>A0A2H0V5Z4_9BACT</name>
<protein>
    <recommendedName>
        <fullName evidence="4">Dipeptidylpeptidase IV N-terminal domain-containing protein</fullName>
    </recommendedName>
</protein>
<gene>
    <name evidence="2" type="ORF">COT97_00635</name>
</gene>
<keyword evidence="1" id="KW-0812">Transmembrane</keyword>
<sequence>MPSFSLPRLDLKKILMLLGFLFLVIIIGFALYYLFFKPTIPQPAPGETEPGQVGGLPLAGERTGEVVGPEGQIVPGVGERVLTRKPPVIPGATTSEYAEGGITVVDDLDTSATPFMSLDSSGNGLLSYNSDSGQFYQIENNGNKTLLSERKFPNVENVTWGENTEQAIMEFPDGSNVLYNFRTQTQTTLPQNWTEFDFSSAENQIAFKDLDNNIDKRFIGIANADGSGQHYIEFLGNKENKVQINWSPSNQIIATYEKATSGDFSTLFFIGPNNENYRSLDVNGYGVQMQFNPDGNKLIYSAQNSLSENQPQLYVTDAAPDTIGYDHKKINLNTWADKCTFASAKTMYCAVPKSLPEGSGWFPELADDVADYIYKVDVDTGATSFIAEPEFAYSINQMEISQDGSNLFFTDRQTQTLHKIKLK</sequence>
<dbReference type="AlphaFoldDB" id="A0A2H0V5Z4"/>